<dbReference type="KEGG" id="bcel:BcellWH2_05523"/>
<dbReference type="Gene3D" id="2.20.25.110">
    <property type="entry name" value="S-adenosyl-L-methionine-dependent methyltransferases"/>
    <property type="match status" value="1"/>
</dbReference>
<dbReference type="GO" id="GO:0032259">
    <property type="term" value="P:methylation"/>
    <property type="evidence" value="ECO:0007669"/>
    <property type="project" value="UniProtKB-KW"/>
</dbReference>
<dbReference type="SUPFAM" id="SSF53335">
    <property type="entry name" value="S-adenosyl-L-methionine-dependent methyltransferases"/>
    <property type="match status" value="1"/>
</dbReference>
<keyword evidence="1 3" id="KW-0808">Transferase</keyword>
<dbReference type="Proteomes" id="UP000061809">
    <property type="component" value="Chromosome"/>
</dbReference>
<evidence type="ECO:0000313" key="3">
    <source>
        <dbReference type="EMBL" id="ALJ62721.1"/>
    </source>
</evidence>
<dbReference type="InterPro" id="IPR029063">
    <property type="entry name" value="SAM-dependent_MTases_sf"/>
</dbReference>
<dbReference type="PANTHER" id="PTHR43861">
    <property type="entry name" value="TRANS-ACONITATE 2-METHYLTRANSFERASE-RELATED"/>
    <property type="match status" value="1"/>
</dbReference>
<dbReference type="InterPro" id="IPR041698">
    <property type="entry name" value="Methyltransf_25"/>
</dbReference>
<sequence>MNSNYKVGDLIYDANIYDGMNTHIDDLLFYKRWLPKNKDACILELCCGTGRLTIPIAQEGYDISGVDYTASMLEQAKVKAAGAGLEIEFIEADIRTLDLQKKYDLVFIPFNSIHHLYQNEDLFKALRVVKNHLKAGGIFLLDCFNPNIQYIVEHEKESIEIAEYTTKDGREVLIKQIMRYESKTQINRIEWHYFINGEFDSVQNLDMRLFFPQELDSYLEWNGFKILHKFGSFEEEAFCDHSEKQIFVCQ</sequence>
<reference evidence="3 4" key="1">
    <citation type="journal article" date="2015" name="Science">
        <title>Genetic determinants of in vivo fitness and diet responsiveness in multiple human gut Bacteroides.</title>
        <authorList>
            <person name="Wu M."/>
            <person name="McNulty N.P."/>
            <person name="Rodionov D.A."/>
            <person name="Khoroshkin M.S."/>
            <person name="Griffin N.W."/>
            <person name="Cheng J."/>
            <person name="Latreille P."/>
            <person name="Kerstetter R.A."/>
            <person name="Terrapon N."/>
            <person name="Henrissat B."/>
            <person name="Osterman A.L."/>
            <person name="Gordon J.I."/>
        </authorList>
    </citation>
    <scope>NUCLEOTIDE SEQUENCE [LARGE SCALE GENOMIC DNA]</scope>
    <source>
        <strain evidence="3 4">WH2</strain>
    </source>
</reference>
<dbReference type="GO" id="GO:0008168">
    <property type="term" value="F:methyltransferase activity"/>
    <property type="evidence" value="ECO:0007669"/>
    <property type="project" value="UniProtKB-KW"/>
</dbReference>
<protein>
    <submittedName>
        <fullName evidence="3">Cypemycin methyltransferase</fullName>
        <ecNumber evidence="3">2.1.1.-</ecNumber>
    </submittedName>
</protein>
<accession>A0A0P0GVZ0</accession>
<dbReference type="Gene3D" id="3.40.50.150">
    <property type="entry name" value="Vaccinia Virus protein VP39"/>
    <property type="match status" value="1"/>
</dbReference>
<dbReference type="CDD" id="cd02440">
    <property type="entry name" value="AdoMet_MTases"/>
    <property type="match status" value="1"/>
</dbReference>
<dbReference type="Pfam" id="PF13649">
    <property type="entry name" value="Methyltransf_25"/>
    <property type="match status" value="1"/>
</dbReference>
<dbReference type="PATRIC" id="fig|246787.4.peg.5699"/>
<proteinExistence type="predicted"/>
<dbReference type="AlphaFoldDB" id="A0A0P0GVZ0"/>
<dbReference type="EC" id="2.1.1.-" evidence="3"/>
<evidence type="ECO:0000313" key="4">
    <source>
        <dbReference type="Proteomes" id="UP000061809"/>
    </source>
</evidence>
<feature type="domain" description="Methyltransferase" evidence="2">
    <location>
        <begin position="42"/>
        <end position="137"/>
    </location>
</feature>
<organism evidence="3 4">
    <name type="scientific">Bacteroides cellulosilyticus</name>
    <dbReference type="NCBI Taxonomy" id="246787"/>
    <lineage>
        <taxon>Bacteria</taxon>
        <taxon>Pseudomonadati</taxon>
        <taxon>Bacteroidota</taxon>
        <taxon>Bacteroidia</taxon>
        <taxon>Bacteroidales</taxon>
        <taxon>Bacteroidaceae</taxon>
        <taxon>Bacteroides</taxon>
    </lineage>
</organism>
<dbReference type="RefSeq" id="WP_029428033.1">
    <property type="nucleotide sequence ID" value="NZ_CP012801.1"/>
</dbReference>
<gene>
    <name evidence="3" type="primary">cypM_2</name>
    <name evidence="3" type="ORF">BcellWH2_05523</name>
</gene>
<keyword evidence="3" id="KW-0489">Methyltransferase</keyword>
<evidence type="ECO:0000256" key="1">
    <source>
        <dbReference type="ARBA" id="ARBA00022679"/>
    </source>
</evidence>
<dbReference type="EMBL" id="CP012801">
    <property type="protein sequence ID" value="ALJ62721.1"/>
    <property type="molecule type" value="Genomic_DNA"/>
</dbReference>
<evidence type="ECO:0000259" key="2">
    <source>
        <dbReference type="Pfam" id="PF13649"/>
    </source>
</evidence>
<name>A0A0P0GVZ0_9BACE</name>